<comment type="pathway">
    <text evidence="10">Lipid metabolism; phospholipid metabolism.</text>
</comment>
<gene>
    <name evidence="10" type="primary">plsY</name>
    <name evidence="11" type="ORF">JMA_18100</name>
</gene>
<organism evidence="11 12">
    <name type="scientific">Jeotgalibacillus malaysiensis</name>
    <dbReference type="NCBI Taxonomy" id="1508404"/>
    <lineage>
        <taxon>Bacteria</taxon>
        <taxon>Bacillati</taxon>
        <taxon>Bacillota</taxon>
        <taxon>Bacilli</taxon>
        <taxon>Bacillales</taxon>
        <taxon>Caryophanaceae</taxon>
        <taxon>Jeotgalibacillus</taxon>
    </lineage>
</organism>
<dbReference type="HAMAP" id="MF_01043">
    <property type="entry name" value="PlsY"/>
    <property type="match status" value="1"/>
</dbReference>
<dbReference type="Proteomes" id="UP000031449">
    <property type="component" value="Chromosome"/>
</dbReference>
<dbReference type="PANTHER" id="PTHR30309">
    <property type="entry name" value="INNER MEMBRANE PROTEIN YGIH"/>
    <property type="match status" value="1"/>
</dbReference>
<dbReference type="SMART" id="SM01207">
    <property type="entry name" value="G3P_acyltransf"/>
    <property type="match status" value="1"/>
</dbReference>
<evidence type="ECO:0000256" key="4">
    <source>
        <dbReference type="ARBA" id="ARBA00022692"/>
    </source>
</evidence>
<evidence type="ECO:0000313" key="12">
    <source>
        <dbReference type="Proteomes" id="UP000031449"/>
    </source>
</evidence>
<comment type="catalytic activity">
    <reaction evidence="10">
        <text>an acyl phosphate + sn-glycerol 3-phosphate = a 1-acyl-sn-glycero-3-phosphate + phosphate</text>
        <dbReference type="Rhea" id="RHEA:34075"/>
        <dbReference type="ChEBI" id="CHEBI:43474"/>
        <dbReference type="ChEBI" id="CHEBI:57597"/>
        <dbReference type="ChEBI" id="CHEBI:57970"/>
        <dbReference type="ChEBI" id="CHEBI:59918"/>
        <dbReference type="EC" id="2.3.1.275"/>
    </reaction>
</comment>
<dbReference type="Pfam" id="PF02660">
    <property type="entry name" value="G3P_acyltransf"/>
    <property type="match status" value="1"/>
</dbReference>
<keyword evidence="12" id="KW-1185">Reference proteome</keyword>
<comment type="subunit">
    <text evidence="10">Probably interacts with PlsX.</text>
</comment>
<comment type="function">
    <text evidence="10">Catalyzes the transfer of an acyl group from acyl-phosphate (acyl-PO(4)) to glycerol-3-phosphate (G3P) to form lysophosphatidic acid (LPA). This enzyme utilizes acyl-phosphate as fatty acyl donor, but not acyl-CoA or acyl-ACP.</text>
</comment>
<feature type="transmembrane region" description="Helical" evidence="10">
    <location>
        <begin position="111"/>
        <end position="131"/>
    </location>
</feature>
<dbReference type="HOGENOM" id="CLU_081254_4_0_9"/>
<comment type="similarity">
    <text evidence="10">Belongs to the PlsY family.</text>
</comment>
<dbReference type="STRING" id="1508404.JMA_18100"/>
<dbReference type="GO" id="GO:0043772">
    <property type="term" value="F:acyl-phosphate glycerol-3-phosphate acyltransferase activity"/>
    <property type="evidence" value="ECO:0007669"/>
    <property type="project" value="UniProtKB-UniRule"/>
</dbReference>
<dbReference type="KEGG" id="jeo:JMA_18100"/>
<comment type="subcellular location">
    <subcellularLocation>
        <location evidence="10">Cell membrane</location>
        <topology evidence="10">Multi-pass membrane protein</topology>
    </subcellularLocation>
</comment>
<feature type="transmembrane region" description="Helical" evidence="10">
    <location>
        <begin position="52"/>
        <end position="74"/>
    </location>
</feature>
<dbReference type="OrthoDB" id="9777124at2"/>
<keyword evidence="8 10" id="KW-0594">Phospholipid biosynthesis</keyword>
<evidence type="ECO:0000256" key="5">
    <source>
        <dbReference type="ARBA" id="ARBA00022989"/>
    </source>
</evidence>
<evidence type="ECO:0000256" key="1">
    <source>
        <dbReference type="ARBA" id="ARBA00022475"/>
    </source>
</evidence>
<keyword evidence="2 10" id="KW-0444">Lipid biosynthesis</keyword>
<dbReference type="PANTHER" id="PTHR30309:SF0">
    <property type="entry name" value="GLYCEROL-3-PHOSPHATE ACYLTRANSFERASE-RELATED"/>
    <property type="match status" value="1"/>
</dbReference>
<evidence type="ECO:0000256" key="3">
    <source>
        <dbReference type="ARBA" id="ARBA00022679"/>
    </source>
</evidence>
<evidence type="ECO:0000256" key="6">
    <source>
        <dbReference type="ARBA" id="ARBA00023098"/>
    </source>
</evidence>
<sequence length="194" mass="20907">MDIAIIFIIAYILGSIPSGLWVGKAFYKKDIRNFGSGNLGATNTFRTLGKKAGIVVTVIDILKGTAATLLPLLFGLPDLMLLAGVLAVVGHIFPVFAGFKGGKAVATSSGVVLGYEPILFVLVVLVFLIVLKLSKYVSLSSMAAALFGILYCLIFTDDLFLTIIIGVMSVFIVVRHKDNIARIKNKTEPKIKWM</sequence>
<keyword evidence="6 10" id="KW-0443">Lipid metabolism</keyword>
<protein>
    <recommendedName>
        <fullName evidence="10">Glycerol-3-phosphate acyltransferase</fullName>
    </recommendedName>
    <alternativeName>
        <fullName evidence="10">Acyl-PO4 G3P acyltransferase</fullName>
    </alternativeName>
    <alternativeName>
        <fullName evidence="10">Acyl-phosphate--glycerol-3-phosphate acyltransferase</fullName>
    </alternativeName>
    <alternativeName>
        <fullName evidence="10">G3P acyltransferase</fullName>
        <shortName evidence="10">GPAT</shortName>
        <ecNumber evidence="10">2.3.1.275</ecNumber>
    </alternativeName>
    <alternativeName>
        <fullName evidence="10">Lysophosphatidic acid synthase</fullName>
        <shortName evidence="10">LPA synthase</shortName>
    </alternativeName>
</protein>
<name>A0A0B5AR43_9BACL</name>
<keyword evidence="5 10" id="KW-1133">Transmembrane helix</keyword>
<evidence type="ECO:0000256" key="2">
    <source>
        <dbReference type="ARBA" id="ARBA00022516"/>
    </source>
</evidence>
<reference evidence="11 12" key="1">
    <citation type="submission" date="2014-08" db="EMBL/GenBank/DDBJ databases">
        <title>Complete genome of a marine bacteria Jeotgalibacillus malaysiensis.</title>
        <authorList>
            <person name="Yaakop A.S."/>
            <person name="Chan K.-G."/>
            <person name="Goh K.M."/>
        </authorList>
    </citation>
    <scope>NUCLEOTIDE SEQUENCE [LARGE SCALE GENOMIC DNA]</scope>
    <source>
        <strain evidence="11 12">D5</strain>
    </source>
</reference>
<evidence type="ECO:0000256" key="8">
    <source>
        <dbReference type="ARBA" id="ARBA00023209"/>
    </source>
</evidence>
<feature type="transmembrane region" description="Helical" evidence="10">
    <location>
        <begin position="80"/>
        <end position="99"/>
    </location>
</feature>
<evidence type="ECO:0000256" key="7">
    <source>
        <dbReference type="ARBA" id="ARBA00023136"/>
    </source>
</evidence>
<keyword evidence="3 10" id="KW-0808">Transferase</keyword>
<evidence type="ECO:0000313" key="11">
    <source>
        <dbReference type="EMBL" id="AJD91127.1"/>
    </source>
</evidence>
<keyword evidence="7 10" id="KW-0472">Membrane</keyword>
<dbReference type="AlphaFoldDB" id="A0A0B5AR43"/>
<dbReference type="GO" id="GO:0008654">
    <property type="term" value="P:phospholipid biosynthetic process"/>
    <property type="evidence" value="ECO:0007669"/>
    <property type="project" value="UniProtKB-UniRule"/>
</dbReference>
<evidence type="ECO:0000256" key="9">
    <source>
        <dbReference type="ARBA" id="ARBA00023264"/>
    </source>
</evidence>
<keyword evidence="9 10" id="KW-1208">Phospholipid metabolism</keyword>
<dbReference type="NCBIfam" id="TIGR00023">
    <property type="entry name" value="glycerol-3-phosphate 1-O-acyltransferase PlsY"/>
    <property type="match status" value="1"/>
</dbReference>
<dbReference type="InterPro" id="IPR003811">
    <property type="entry name" value="G3P_acylTferase_PlsY"/>
</dbReference>
<dbReference type="EC" id="2.3.1.275" evidence="10"/>
<proteinExistence type="inferred from homology"/>
<keyword evidence="1 10" id="KW-1003">Cell membrane</keyword>
<evidence type="ECO:0000256" key="10">
    <source>
        <dbReference type="HAMAP-Rule" id="MF_01043"/>
    </source>
</evidence>
<accession>A0A0B5AR43</accession>
<feature type="transmembrane region" description="Helical" evidence="10">
    <location>
        <begin position="143"/>
        <end position="174"/>
    </location>
</feature>
<dbReference type="EMBL" id="CP009416">
    <property type="protein sequence ID" value="AJD91127.1"/>
    <property type="molecule type" value="Genomic_DNA"/>
</dbReference>
<dbReference type="GO" id="GO:0005886">
    <property type="term" value="C:plasma membrane"/>
    <property type="evidence" value="ECO:0007669"/>
    <property type="project" value="UniProtKB-SubCell"/>
</dbReference>
<keyword evidence="4 10" id="KW-0812">Transmembrane</keyword>
<feature type="transmembrane region" description="Helical" evidence="10">
    <location>
        <begin position="6"/>
        <end position="27"/>
    </location>
</feature>
<dbReference type="UniPathway" id="UPA00085"/>